<proteinExistence type="predicted"/>
<name>A0A8J2VYM7_9CRUS</name>
<reference evidence="2" key="1">
    <citation type="submission" date="2021-11" db="EMBL/GenBank/DDBJ databases">
        <authorList>
            <person name="Schell T."/>
        </authorList>
    </citation>
    <scope>NUCLEOTIDE SEQUENCE</scope>
    <source>
        <strain evidence="2">M5</strain>
    </source>
</reference>
<organism evidence="2 3">
    <name type="scientific">Daphnia galeata</name>
    <dbReference type="NCBI Taxonomy" id="27404"/>
    <lineage>
        <taxon>Eukaryota</taxon>
        <taxon>Metazoa</taxon>
        <taxon>Ecdysozoa</taxon>
        <taxon>Arthropoda</taxon>
        <taxon>Crustacea</taxon>
        <taxon>Branchiopoda</taxon>
        <taxon>Diplostraca</taxon>
        <taxon>Cladocera</taxon>
        <taxon>Anomopoda</taxon>
        <taxon>Daphniidae</taxon>
        <taxon>Daphnia</taxon>
    </lineage>
</organism>
<evidence type="ECO:0000256" key="1">
    <source>
        <dbReference type="SAM" id="SignalP"/>
    </source>
</evidence>
<keyword evidence="3" id="KW-1185">Reference proteome</keyword>
<dbReference type="OrthoDB" id="10551739at2759"/>
<dbReference type="AlphaFoldDB" id="A0A8J2VYM7"/>
<evidence type="ECO:0000313" key="2">
    <source>
        <dbReference type="EMBL" id="CAH0098755.1"/>
    </source>
</evidence>
<dbReference type="EMBL" id="CAKKLH010000007">
    <property type="protein sequence ID" value="CAH0098755.1"/>
    <property type="molecule type" value="Genomic_DNA"/>
</dbReference>
<feature type="signal peptide" evidence="1">
    <location>
        <begin position="1"/>
        <end position="17"/>
    </location>
</feature>
<protein>
    <submittedName>
        <fullName evidence="2">Uncharacterized protein</fullName>
    </submittedName>
</protein>
<feature type="chain" id="PRO_5035271132" evidence="1">
    <location>
        <begin position="18"/>
        <end position="118"/>
    </location>
</feature>
<keyword evidence="1" id="KW-0732">Signal</keyword>
<evidence type="ECO:0000313" key="3">
    <source>
        <dbReference type="Proteomes" id="UP000789390"/>
    </source>
</evidence>
<accession>A0A8J2VYM7</accession>
<dbReference type="Proteomes" id="UP000789390">
    <property type="component" value="Unassembled WGS sequence"/>
</dbReference>
<sequence length="118" mass="13353">MLLLLFCVDVATVRCVALPYYSSDDNLSSFKIPIFDTTPFKDAPSADESVAINNNRRRYYYFQTTASAVQNPIDQVLSTRPRIRPVYYPLPSVAGAHKHGQTVVIFFHGEEEEQTAHL</sequence>
<comment type="caution">
    <text evidence="2">The sequence shown here is derived from an EMBL/GenBank/DDBJ whole genome shotgun (WGS) entry which is preliminary data.</text>
</comment>
<gene>
    <name evidence="2" type="ORF">DGAL_LOCUS857</name>
</gene>